<accession>A0A015JJA5</accession>
<evidence type="ECO:0000313" key="3">
    <source>
        <dbReference type="Proteomes" id="UP000022910"/>
    </source>
</evidence>
<evidence type="ECO:0000256" key="1">
    <source>
        <dbReference type="SAM" id="MobiDB-lite"/>
    </source>
</evidence>
<sequence>MTPLKILPSLGKITPSDASVFTSHVTVLIKDGYNKKLLHKIRNIYAYSFQTHKLNPYIVSDTRGSGTLYNIRKSRYFLMELHPNADLCLTKKNSFNVYTNDIDMPNDHQRIFNSTSKKINLNYLIGTYLAFVFSINRQFSPDTVKKYFKRLRQLLIDKLVAIKNRLSHLAKNRQTKTYIRFSSGTHVIYLGFYFRCSNSCTQPAAFVLPNNQWQCNKHFTPVLGLKGKNTQRKDKDYQTVNFNPWKEVHSTRLGLKYHVIVKRYNEWKGKSNSDLKEVMKPITTNRKGTSTSRPFYKEYKNIEFYDNRTPQQVKRWNRLKKLTIKHEEYLYHNKPFLLKEDSTVYKKVSHLVEWGPSYEKSEEDKLSNQLTRKCAKNWRRRVNNRNKLKKKLPTLPADFSGDARNYYFQTYNINLFAYKVRRRYDLSNIPQCRYGYLKAKRLYNNYMDRKILHPPTIRQPSPPVIRRTSLSQIINPLRQPQIDSLADFASRVAQYEDARFRSKSSHNSTTSESLAPLLVKPTLLGMAYPSAKEKARLNALTNDDTPSPNSNLYTNNLLPRQIARPKSRKKTPSTDTVDICNTPPPDPSRYTTDSPPRPIARPRRRNNDLPPTPDSVIHSFK</sequence>
<feature type="compositionally biased region" description="Polar residues" evidence="1">
    <location>
        <begin position="540"/>
        <end position="558"/>
    </location>
</feature>
<organism evidence="2 3">
    <name type="scientific">Rhizophagus irregularis (strain DAOM 197198w)</name>
    <name type="common">Glomus intraradices</name>
    <dbReference type="NCBI Taxonomy" id="1432141"/>
    <lineage>
        <taxon>Eukaryota</taxon>
        <taxon>Fungi</taxon>
        <taxon>Fungi incertae sedis</taxon>
        <taxon>Mucoromycota</taxon>
        <taxon>Glomeromycotina</taxon>
        <taxon>Glomeromycetes</taxon>
        <taxon>Glomerales</taxon>
        <taxon>Glomeraceae</taxon>
        <taxon>Rhizophagus</taxon>
    </lineage>
</organism>
<comment type="caution">
    <text evidence="2">The sequence shown here is derived from an EMBL/GenBank/DDBJ whole genome shotgun (WGS) entry which is preliminary data.</text>
</comment>
<dbReference type="EMBL" id="JEMT01028351">
    <property type="protein sequence ID" value="EXX55024.1"/>
    <property type="molecule type" value="Genomic_DNA"/>
</dbReference>
<dbReference type="AlphaFoldDB" id="A0A015JJA5"/>
<dbReference type="OrthoDB" id="10303072at2759"/>
<reference evidence="2 3" key="1">
    <citation type="submission" date="2014-02" db="EMBL/GenBank/DDBJ databases">
        <title>Single nucleus genome sequencing reveals high similarity among nuclei of an endomycorrhizal fungus.</title>
        <authorList>
            <person name="Lin K."/>
            <person name="Geurts R."/>
            <person name="Zhang Z."/>
            <person name="Limpens E."/>
            <person name="Saunders D.G."/>
            <person name="Mu D."/>
            <person name="Pang E."/>
            <person name="Cao H."/>
            <person name="Cha H."/>
            <person name="Lin T."/>
            <person name="Zhou Q."/>
            <person name="Shang Y."/>
            <person name="Li Y."/>
            <person name="Ivanov S."/>
            <person name="Sharma T."/>
            <person name="Velzen R.V."/>
            <person name="Ruijter N.D."/>
            <person name="Aanen D.K."/>
            <person name="Win J."/>
            <person name="Kamoun S."/>
            <person name="Bisseling T."/>
            <person name="Huang S."/>
        </authorList>
    </citation>
    <scope>NUCLEOTIDE SEQUENCE [LARGE SCALE GENOMIC DNA]</scope>
    <source>
        <strain evidence="3">DAOM197198w</strain>
    </source>
</reference>
<evidence type="ECO:0000313" key="2">
    <source>
        <dbReference type="EMBL" id="EXX55024.1"/>
    </source>
</evidence>
<feature type="region of interest" description="Disordered" evidence="1">
    <location>
        <begin position="540"/>
        <end position="621"/>
    </location>
</feature>
<dbReference type="HOGENOM" id="CLU_440150_0_0_1"/>
<proteinExistence type="predicted"/>
<gene>
    <name evidence="2" type="ORF">RirG_229100</name>
</gene>
<name>A0A015JJA5_RHIIW</name>
<keyword evidence="3" id="KW-1185">Reference proteome</keyword>
<dbReference type="Proteomes" id="UP000022910">
    <property type="component" value="Unassembled WGS sequence"/>
</dbReference>
<protein>
    <submittedName>
        <fullName evidence="2">Uncharacterized protein</fullName>
    </submittedName>
</protein>